<dbReference type="InterPro" id="IPR036286">
    <property type="entry name" value="LexA/Signal_pep-like_sf"/>
</dbReference>
<comment type="subcellular location">
    <subcellularLocation>
        <location evidence="1">Endoplasmic reticulum membrane</location>
        <topology evidence="1">Single-pass type II membrane protein</topology>
    </subcellularLocation>
</comment>
<keyword evidence="8 11" id="KW-0472">Membrane</keyword>
<feature type="transmembrane region" description="Helical" evidence="11">
    <location>
        <begin position="314"/>
        <end position="335"/>
    </location>
</feature>
<gene>
    <name evidence="12" type="ORF">MM171B00843_0005</name>
</gene>
<keyword evidence="6" id="KW-0735">Signal-anchor</keyword>
<evidence type="ECO:0000256" key="9">
    <source>
        <dbReference type="ARBA" id="ARBA00033305"/>
    </source>
</evidence>
<keyword evidence="5" id="KW-0256">Endoplasmic reticulum</keyword>
<evidence type="ECO:0000256" key="7">
    <source>
        <dbReference type="ARBA" id="ARBA00022989"/>
    </source>
</evidence>
<organism evidence="12">
    <name type="scientific">viral metagenome</name>
    <dbReference type="NCBI Taxonomy" id="1070528"/>
    <lineage>
        <taxon>unclassified sequences</taxon>
        <taxon>metagenomes</taxon>
        <taxon>organismal metagenomes</taxon>
    </lineage>
</organism>
<proteinExistence type="predicted"/>
<evidence type="ECO:0000256" key="6">
    <source>
        <dbReference type="ARBA" id="ARBA00022968"/>
    </source>
</evidence>
<evidence type="ECO:0000313" key="12">
    <source>
        <dbReference type="EMBL" id="QJB03215.1"/>
    </source>
</evidence>
<keyword evidence="3 11" id="KW-0812">Transmembrane</keyword>
<evidence type="ECO:0000256" key="3">
    <source>
        <dbReference type="ARBA" id="ARBA00022692"/>
    </source>
</evidence>
<evidence type="ECO:0000256" key="2">
    <source>
        <dbReference type="ARBA" id="ARBA00022670"/>
    </source>
</evidence>
<keyword evidence="2" id="KW-0645">Protease</keyword>
<feature type="transmembrane region" description="Helical" evidence="11">
    <location>
        <begin position="6"/>
        <end position="29"/>
    </location>
</feature>
<dbReference type="PANTHER" id="PTHR10806">
    <property type="entry name" value="SIGNAL PEPTIDASE COMPLEX CATALYTIC SUBUNIT SEC11"/>
    <property type="match status" value="1"/>
</dbReference>
<evidence type="ECO:0000256" key="5">
    <source>
        <dbReference type="ARBA" id="ARBA00022824"/>
    </source>
</evidence>
<feature type="transmembrane region" description="Helical" evidence="11">
    <location>
        <begin position="137"/>
        <end position="159"/>
    </location>
</feature>
<feature type="transmembrane region" description="Helical" evidence="11">
    <location>
        <begin position="180"/>
        <end position="204"/>
    </location>
</feature>
<evidence type="ECO:0000256" key="4">
    <source>
        <dbReference type="ARBA" id="ARBA00022801"/>
    </source>
</evidence>
<reference evidence="12" key="1">
    <citation type="submission" date="2020-03" db="EMBL/GenBank/DDBJ databases">
        <title>The deep terrestrial virosphere.</title>
        <authorList>
            <person name="Holmfeldt K."/>
            <person name="Nilsson E."/>
            <person name="Simone D."/>
            <person name="Lopez-Fernandez M."/>
            <person name="Wu X."/>
            <person name="de Brujin I."/>
            <person name="Lundin D."/>
            <person name="Andersson A."/>
            <person name="Bertilsson S."/>
            <person name="Dopson M."/>
        </authorList>
    </citation>
    <scope>NUCLEOTIDE SEQUENCE</scope>
    <source>
        <strain evidence="12">MM171B00843</strain>
    </source>
</reference>
<dbReference type="PROSITE" id="PS00501">
    <property type="entry name" value="SPASE_I_1"/>
    <property type="match status" value="1"/>
</dbReference>
<dbReference type="InterPro" id="IPR019756">
    <property type="entry name" value="Pept_S26A_signal_pept_1_Ser-AS"/>
</dbReference>
<dbReference type="GO" id="GO:0005789">
    <property type="term" value="C:endoplasmic reticulum membrane"/>
    <property type="evidence" value="ECO:0007669"/>
    <property type="project" value="UniProtKB-SubCell"/>
</dbReference>
<dbReference type="GO" id="GO:0006465">
    <property type="term" value="P:signal peptide processing"/>
    <property type="evidence" value="ECO:0007669"/>
    <property type="project" value="InterPro"/>
</dbReference>
<sequence length="367" mass="41291">MNRYTGYIGTALSIAVLVFAVSVLFGTFLDRPVLVSYVLSNSMEPTLSEGDIIFINPFVFNPGKNDVIIFKSGKDYVVHRIVAETQSGFITKGDNNIATDQLNGKPNVKKEDIAGKIMIIGSWAVAIPHAGEYLKTLSTVIGRNKIGIIAILLILGLYLSTESEERKAKKRIRGRTALRLSFSFIYFLFSISILVIIALSMVMVTEERSIEYATTSGAGKIENWYFPDEVFQKELNIHNYGKYPYIYKLEISSPRLSIEESTPFTLRSGEEKIIAATVHAPVETQLNTERIKIWKYLPLLHADAFEMLFSINPFLPVLVIDMELALILVIVYFMIGGQNEESIRLQTRSLSLDRIKRELYTKLGGII</sequence>
<dbReference type="GO" id="GO:0004252">
    <property type="term" value="F:serine-type endopeptidase activity"/>
    <property type="evidence" value="ECO:0007669"/>
    <property type="project" value="InterPro"/>
</dbReference>
<name>A0A6M3MCH3_9ZZZZ</name>
<dbReference type="PANTHER" id="PTHR10806:SF6">
    <property type="entry name" value="SIGNAL PEPTIDASE COMPLEX CATALYTIC SUBUNIT SEC11"/>
    <property type="match status" value="1"/>
</dbReference>
<evidence type="ECO:0000256" key="10">
    <source>
        <dbReference type="ARBA" id="ARBA00045533"/>
    </source>
</evidence>
<evidence type="ECO:0000256" key="8">
    <source>
        <dbReference type="ARBA" id="ARBA00023136"/>
    </source>
</evidence>
<evidence type="ECO:0000256" key="11">
    <source>
        <dbReference type="SAM" id="Phobius"/>
    </source>
</evidence>
<dbReference type="CDD" id="cd06530">
    <property type="entry name" value="S26_SPase_I"/>
    <property type="match status" value="1"/>
</dbReference>
<comment type="function">
    <text evidence="10">Catalytic component of the signal peptidase complex (SPC) which catalyzes the cleavage of N-terminal signal sequences from nascent proteins as they are translocated into the lumen of the endoplasmic reticulum. Specifically cleaves N-terminal signal peptides that contain a hydrophobic alpha-helix (h-region) shorter than 18-20 amino acids.</text>
</comment>
<dbReference type="Gene3D" id="2.10.109.10">
    <property type="entry name" value="Umud Fragment, subunit A"/>
    <property type="match status" value="1"/>
</dbReference>
<dbReference type="SUPFAM" id="SSF51306">
    <property type="entry name" value="LexA/Signal peptidase"/>
    <property type="match status" value="1"/>
</dbReference>
<protein>
    <recommendedName>
        <fullName evidence="9">Signal peptidase I</fullName>
    </recommendedName>
</protein>
<dbReference type="PRINTS" id="PR00728">
    <property type="entry name" value="SIGNALPTASE"/>
</dbReference>
<dbReference type="EMBL" id="MT143831">
    <property type="protein sequence ID" value="QJB03215.1"/>
    <property type="molecule type" value="Genomic_DNA"/>
</dbReference>
<dbReference type="NCBIfam" id="TIGR02228">
    <property type="entry name" value="sigpep_I_arch"/>
    <property type="match status" value="1"/>
</dbReference>
<keyword evidence="4" id="KW-0378">Hydrolase</keyword>
<dbReference type="InterPro" id="IPR019533">
    <property type="entry name" value="Peptidase_S26"/>
</dbReference>
<dbReference type="InterPro" id="IPR001733">
    <property type="entry name" value="Peptidase_S26B"/>
</dbReference>
<keyword evidence="7 11" id="KW-1133">Transmembrane helix</keyword>
<dbReference type="AlphaFoldDB" id="A0A6M3MCH3"/>
<accession>A0A6M3MCH3</accession>
<evidence type="ECO:0000256" key="1">
    <source>
        <dbReference type="ARBA" id="ARBA00004648"/>
    </source>
</evidence>